<gene>
    <name evidence="5" type="ORF">ABIE04_001913</name>
</gene>
<evidence type="ECO:0000256" key="2">
    <source>
        <dbReference type="ARBA" id="ARBA00022525"/>
    </source>
</evidence>
<keyword evidence="3" id="KW-0732">Signal</keyword>
<dbReference type="PANTHER" id="PTHR12147">
    <property type="entry name" value="METALLOPEPTIDASE M28 FAMILY MEMBER"/>
    <property type="match status" value="1"/>
</dbReference>
<evidence type="ECO:0000256" key="1">
    <source>
        <dbReference type="ARBA" id="ARBA00004613"/>
    </source>
</evidence>
<dbReference type="SUPFAM" id="SSF53187">
    <property type="entry name" value="Zn-dependent exopeptidases"/>
    <property type="match status" value="1"/>
</dbReference>
<evidence type="ECO:0000256" key="3">
    <source>
        <dbReference type="SAM" id="SignalP"/>
    </source>
</evidence>
<dbReference type="InterPro" id="IPR007484">
    <property type="entry name" value="Peptidase_M28"/>
</dbReference>
<evidence type="ECO:0000313" key="5">
    <source>
        <dbReference type="EMBL" id="MET4569586.1"/>
    </source>
</evidence>
<keyword evidence="6" id="KW-1185">Reference proteome</keyword>
<dbReference type="Proteomes" id="UP001549251">
    <property type="component" value="Unassembled WGS sequence"/>
</dbReference>
<feature type="signal peptide" evidence="3">
    <location>
        <begin position="1"/>
        <end position="20"/>
    </location>
</feature>
<dbReference type="PANTHER" id="PTHR12147:SF26">
    <property type="entry name" value="PEPTIDASE M28 DOMAIN-CONTAINING PROTEIN"/>
    <property type="match status" value="1"/>
</dbReference>
<evidence type="ECO:0000259" key="4">
    <source>
        <dbReference type="Pfam" id="PF04389"/>
    </source>
</evidence>
<dbReference type="InterPro" id="IPR045175">
    <property type="entry name" value="M28_fam"/>
</dbReference>
<reference evidence="5 6" key="1">
    <citation type="submission" date="2024-06" db="EMBL/GenBank/DDBJ databases">
        <title>Sorghum-associated microbial communities from plants grown in Nebraska, USA.</title>
        <authorList>
            <person name="Schachtman D."/>
        </authorList>
    </citation>
    <scope>NUCLEOTIDE SEQUENCE [LARGE SCALE GENOMIC DNA]</scope>
    <source>
        <strain evidence="5 6">1757</strain>
    </source>
</reference>
<dbReference type="RefSeq" id="WP_354549236.1">
    <property type="nucleotide sequence ID" value="NZ_JBEPSD010000001.1"/>
</dbReference>
<feature type="domain" description="Peptidase M28" evidence="4">
    <location>
        <begin position="117"/>
        <end position="318"/>
    </location>
</feature>
<dbReference type="Pfam" id="PF04389">
    <property type="entry name" value="Peptidase_M28"/>
    <property type="match status" value="1"/>
</dbReference>
<name>A0ABV2PX23_9GAMM</name>
<dbReference type="EMBL" id="JBEPSD010000001">
    <property type="protein sequence ID" value="MET4569586.1"/>
    <property type="molecule type" value="Genomic_DNA"/>
</dbReference>
<feature type="chain" id="PRO_5046396594" evidence="3">
    <location>
        <begin position="21"/>
        <end position="464"/>
    </location>
</feature>
<dbReference type="InterPro" id="IPR036116">
    <property type="entry name" value="FN3_sf"/>
</dbReference>
<accession>A0ABV2PX23</accession>
<evidence type="ECO:0000313" key="6">
    <source>
        <dbReference type="Proteomes" id="UP001549251"/>
    </source>
</evidence>
<protein>
    <submittedName>
        <fullName evidence="5">Zn-dependent M28 family amino/carboxypeptidase</fullName>
    </submittedName>
</protein>
<dbReference type="Gene3D" id="3.40.630.10">
    <property type="entry name" value="Zn peptidases"/>
    <property type="match status" value="1"/>
</dbReference>
<sequence>MSRITSLLLFALLATSTAAAAQPAPAMPHEQPALHALAHAPSEVELRATITKLVGFGTRHTLSDTTSDTRGIGAARRWVKSRFEAISRDCGGCIEVITPSQTFTGKRAPKPTEVMDVVAIKRGKRDPNRVIVMTGHLDSRVTDVMNATSDAPGANDDASGVAALIEAARLLSKQDNDATLVFAALSGEEQGLYGGKVLADYAVAHGWQVEAQLNNDIVGNSQGQNGVIDNTHVRVFSEGTKSNETAAEADYRRYHGGEVDSPSRNLARYIDRLADSYLPDFQVRMVYRTDRYGRGGDQVPFLEAGYPAVRVTEAHENYTRQHQDLRSEGGVRYGDTIDGIDFRYLARVTALNAITMAALSRAPAPPTGVDSKGALATDTTLSWRKVPGAAGYRVHWRDTTAAQWQHQRAVGDVDHAVLQDVVIDDWFFGVSSVSADGYESPVVFPGYAGSFERSPAAASSSAGR</sequence>
<dbReference type="SUPFAM" id="SSF49265">
    <property type="entry name" value="Fibronectin type III"/>
    <property type="match status" value="1"/>
</dbReference>
<keyword evidence="2" id="KW-0964">Secreted</keyword>
<comment type="subcellular location">
    <subcellularLocation>
        <location evidence="1">Secreted</location>
    </subcellularLocation>
</comment>
<proteinExistence type="predicted"/>
<dbReference type="Gene3D" id="2.60.40.10">
    <property type="entry name" value="Immunoglobulins"/>
    <property type="match status" value="1"/>
</dbReference>
<comment type="caution">
    <text evidence="5">The sequence shown here is derived from an EMBL/GenBank/DDBJ whole genome shotgun (WGS) entry which is preliminary data.</text>
</comment>
<dbReference type="InterPro" id="IPR013783">
    <property type="entry name" value="Ig-like_fold"/>
</dbReference>
<organism evidence="5 6">
    <name type="scientific">Rhodanobacter soli</name>
    <dbReference type="NCBI Taxonomy" id="590609"/>
    <lineage>
        <taxon>Bacteria</taxon>
        <taxon>Pseudomonadati</taxon>
        <taxon>Pseudomonadota</taxon>
        <taxon>Gammaproteobacteria</taxon>
        <taxon>Lysobacterales</taxon>
        <taxon>Rhodanobacteraceae</taxon>
        <taxon>Rhodanobacter</taxon>
    </lineage>
</organism>